<dbReference type="Pfam" id="PF00583">
    <property type="entry name" value="Acetyltransf_1"/>
    <property type="match status" value="1"/>
</dbReference>
<keyword evidence="1" id="KW-0808">Transferase</keyword>
<comment type="caution">
    <text evidence="3">The sequence shown here is derived from an EMBL/GenBank/DDBJ whole genome shotgun (WGS) entry which is preliminary data.</text>
</comment>
<dbReference type="GO" id="GO:0008080">
    <property type="term" value="F:N-acetyltransferase activity"/>
    <property type="evidence" value="ECO:0007669"/>
    <property type="project" value="InterPro"/>
</dbReference>
<dbReference type="InterPro" id="IPR050769">
    <property type="entry name" value="NAT_camello-type"/>
</dbReference>
<dbReference type="OrthoDB" id="9789603at2"/>
<keyword evidence="4" id="KW-1185">Reference proteome</keyword>
<evidence type="ECO:0000313" key="3">
    <source>
        <dbReference type="EMBL" id="TDS13286.1"/>
    </source>
</evidence>
<keyword evidence="3" id="KW-0687">Ribonucleoprotein</keyword>
<keyword evidence="3" id="KW-0689">Ribosomal protein</keyword>
<reference evidence="3 4" key="1">
    <citation type="submission" date="2019-03" db="EMBL/GenBank/DDBJ databases">
        <title>Genomic Encyclopedia of Type Strains, Phase III (KMG-III): the genomes of soil and plant-associated and newly described type strains.</title>
        <authorList>
            <person name="Whitman W."/>
        </authorList>
    </citation>
    <scope>NUCLEOTIDE SEQUENCE [LARGE SCALE GENOMIC DNA]</scope>
    <source>
        <strain evidence="3 4">CGMCC 1.12801</strain>
    </source>
</reference>
<dbReference type="InterPro" id="IPR016181">
    <property type="entry name" value="Acyl_CoA_acyltransferase"/>
</dbReference>
<dbReference type="SUPFAM" id="SSF55729">
    <property type="entry name" value="Acyl-CoA N-acyltransferases (Nat)"/>
    <property type="match status" value="1"/>
</dbReference>
<dbReference type="CDD" id="cd04301">
    <property type="entry name" value="NAT_SF"/>
    <property type="match status" value="1"/>
</dbReference>
<dbReference type="Proteomes" id="UP000294752">
    <property type="component" value="Unassembled WGS sequence"/>
</dbReference>
<sequence>MDYITIERIGLSRQDEVIAYVLKARKELFPGLDHDRLPVDLSAFQATYIEDKQGAFLVGRNTRGDIVAAIGMLRYDGRFPFLKFRQDDAVEIVRLYVDKRYRRQGLGLKLFHALQDIARHQGVKTFYLHTHPFLSGALAFWTICGFRELVTKIHGDFETIHMLNSDLDVQVLH</sequence>
<dbReference type="RefSeq" id="WP_133640752.1">
    <property type="nucleotide sequence ID" value="NZ_SNZV01000005.1"/>
</dbReference>
<protein>
    <submittedName>
        <fullName evidence="3">Ribosomal protein S18 acetylase RimI-like enzyme</fullName>
    </submittedName>
</protein>
<evidence type="ECO:0000259" key="2">
    <source>
        <dbReference type="PROSITE" id="PS51186"/>
    </source>
</evidence>
<dbReference type="AlphaFoldDB" id="A0A4R7D377"/>
<dbReference type="GO" id="GO:0005840">
    <property type="term" value="C:ribosome"/>
    <property type="evidence" value="ECO:0007669"/>
    <property type="project" value="UniProtKB-KW"/>
</dbReference>
<gene>
    <name evidence="3" type="ORF">B0I21_105422</name>
</gene>
<proteinExistence type="predicted"/>
<dbReference type="PANTHER" id="PTHR13947:SF37">
    <property type="entry name" value="LD18367P"/>
    <property type="match status" value="1"/>
</dbReference>
<dbReference type="EMBL" id="SNZV01000005">
    <property type="protein sequence ID" value="TDS13286.1"/>
    <property type="molecule type" value="Genomic_DNA"/>
</dbReference>
<organism evidence="3 4">
    <name type="scientific">Sphingobacterium paludis</name>
    <dbReference type="NCBI Taxonomy" id="1476465"/>
    <lineage>
        <taxon>Bacteria</taxon>
        <taxon>Pseudomonadati</taxon>
        <taxon>Bacteroidota</taxon>
        <taxon>Sphingobacteriia</taxon>
        <taxon>Sphingobacteriales</taxon>
        <taxon>Sphingobacteriaceae</taxon>
        <taxon>Sphingobacterium</taxon>
    </lineage>
</organism>
<dbReference type="PANTHER" id="PTHR13947">
    <property type="entry name" value="GNAT FAMILY N-ACETYLTRANSFERASE"/>
    <property type="match status" value="1"/>
</dbReference>
<dbReference type="InterPro" id="IPR000182">
    <property type="entry name" value="GNAT_dom"/>
</dbReference>
<dbReference type="Gene3D" id="3.40.630.30">
    <property type="match status" value="1"/>
</dbReference>
<evidence type="ECO:0000313" key="4">
    <source>
        <dbReference type="Proteomes" id="UP000294752"/>
    </source>
</evidence>
<evidence type="ECO:0000256" key="1">
    <source>
        <dbReference type="ARBA" id="ARBA00022679"/>
    </source>
</evidence>
<name>A0A4R7D377_9SPHI</name>
<dbReference type="PROSITE" id="PS51186">
    <property type="entry name" value="GNAT"/>
    <property type="match status" value="1"/>
</dbReference>
<feature type="domain" description="N-acetyltransferase" evidence="2">
    <location>
        <begin position="16"/>
        <end position="164"/>
    </location>
</feature>
<accession>A0A4R7D377</accession>